<feature type="transmembrane region" description="Helical" evidence="2">
    <location>
        <begin position="49"/>
        <end position="71"/>
    </location>
</feature>
<keyword evidence="2" id="KW-1133">Transmembrane helix</keyword>
<gene>
    <name evidence="3" type="ORF">EGH25_00955</name>
</gene>
<dbReference type="AlphaFoldDB" id="A0A9Q4GHL8"/>
<keyword evidence="2" id="KW-0812">Transmembrane</keyword>
<reference evidence="3" key="1">
    <citation type="submission" date="2022-09" db="EMBL/GenBank/DDBJ databases">
        <title>Haloadaptaus new haloarchaeum isolated from saline soil.</title>
        <authorList>
            <person name="Duran-Viseras A."/>
            <person name="Sanchez-Porro C."/>
            <person name="Ventosa A."/>
        </authorList>
    </citation>
    <scope>NUCLEOTIDE SEQUENCE</scope>
    <source>
        <strain evidence="3">F3-133</strain>
    </source>
</reference>
<keyword evidence="2" id="KW-0472">Membrane</keyword>
<feature type="transmembrane region" description="Helical" evidence="2">
    <location>
        <begin position="92"/>
        <end position="114"/>
    </location>
</feature>
<feature type="transmembrane region" description="Helical" evidence="2">
    <location>
        <begin position="120"/>
        <end position="138"/>
    </location>
</feature>
<dbReference type="EMBL" id="RKLV01000001">
    <property type="protein sequence ID" value="MCX2817928.1"/>
    <property type="molecule type" value="Genomic_DNA"/>
</dbReference>
<comment type="caution">
    <text evidence="3">The sequence shown here is derived from an EMBL/GenBank/DDBJ whole genome shotgun (WGS) entry which is preliminary data.</text>
</comment>
<evidence type="ECO:0000256" key="1">
    <source>
        <dbReference type="SAM" id="MobiDB-lite"/>
    </source>
</evidence>
<evidence type="ECO:0000313" key="3">
    <source>
        <dbReference type="EMBL" id="MCX2817928.1"/>
    </source>
</evidence>
<protein>
    <submittedName>
        <fullName evidence="3">Uncharacterized protein</fullName>
    </submittedName>
</protein>
<feature type="transmembrane region" description="Helical" evidence="2">
    <location>
        <begin position="177"/>
        <end position="195"/>
    </location>
</feature>
<feature type="transmembrane region" description="Helical" evidence="2">
    <location>
        <begin position="150"/>
        <end position="171"/>
    </location>
</feature>
<feature type="compositionally biased region" description="Acidic residues" evidence="1">
    <location>
        <begin position="370"/>
        <end position="384"/>
    </location>
</feature>
<keyword evidence="4" id="KW-1185">Reference proteome</keyword>
<dbReference type="RefSeq" id="WP_266085471.1">
    <property type="nucleotide sequence ID" value="NZ_RKLV01000001.1"/>
</dbReference>
<sequence>MSGDALAVSGKRESTYLRRLLGVLGAKGMIVLVAFPAVVLLSADDVHPVLAGGLLAGGFVYAALVDADSSVVDLHPDTEVKLKQQKTIAERVDAVGVVFVLLALGYTVLSVWGIPVDWRATVVAAGVVLGAVVYDYVAGDDEGDHLSVDVVGFAVAEVLVLRAVVTGTGWVGFADSATFGAIAFLVYGGTVAAFAGHEAVTREVVVSRTDDEIHRTLFGVLGNVRTVEDGTTRTKMASEMRRAAGSLDGVELPSVVEDDDGAVPVVASTRQPDGRLFTTDADEVLQTAADEGFTGYVVYGNDVLIFRNGGLSKFYVDGEYGYDAGELSDRVTEATFHSLDHSTLNELDEVTPNEERGAAVVTDEEKKESAEDEDTAETSETEDEGTNKLEIGGEEIDMEEMFEKADDIIDELE</sequence>
<name>A0A9Q4GHL8_9EURY</name>
<feature type="transmembrane region" description="Helical" evidence="2">
    <location>
        <begin position="20"/>
        <end position="43"/>
    </location>
</feature>
<feature type="compositionally biased region" description="Basic and acidic residues" evidence="1">
    <location>
        <begin position="353"/>
        <end position="369"/>
    </location>
</feature>
<evidence type="ECO:0000256" key="2">
    <source>
        <dbReference type="SAM" id="Phobius"/>
    </source>
</evidence>
<proteinExistence type="predicted"/>
<feature type="region of interest" description="Disordered" evidence="1">
    <location>
        <begin position="353"/>
        <end position="413"/>
    </location>
</feature>
<dbReference type="Proteomes" id="UP001149411">
    <property type="component" value="Unassembled WGS sequence"/>
</dbReference>
<accession>A0A9Q4GHL8</accession>
<organism evidence="3 4">
    <name type="scientific">Halorutilus salinus</name>
    <dbReference type="NCBI Taxonomy" id="2487751"/>
    <lineage>
        <taxon>Archaea</taxon>
        <taxon>Methanobacteriati</taxon>
        <taxon>Methanobacteriota</taxon>
        <taxon>Stenosarchaea group</taxon>
        <taxon>Halobacteria</taxon>
        <taxon>Halorutilales</taxon>
        <taxon>Halorutilaceae</taxon>
        <taxon>Halorutilus</taxon>
    </lineage>
</organism>
<evidence type="ECO:0000313" key="4">
    <source>
        <dbReference type="Proteomes" id="UP001149411"/>
    </source>
</evidence>